<reference evidence="3 4" key="1">
    <citation type="submission" date="2024-04" db="EMBL/GenBank/DDBJ databases">
        <title>Phyllosticta paracitricarpa is synonymous to the EU quarantine fungus P. citricarpa based on phylogenomic analyses.</title>
        <authorList>
            <consortium name="Lawrence Berkeley National Laboratory"/>
            <person name="Van Ingen-Buijs V.A."/>
            <person name="Van Westerhoven A.C."/>
            <person name="Haridas S."/>
            <person name="Skiadas P."/>
            <person name="Martin F."/>
            <person name="Groenewald J.Z."/>
            <person name="Crous P.W."/>
            <person name="Seidl M.F."/>
        </authorList>
    </citation>
    <scope>NUCLEOTIDE SEQUENCE [LARGE SCALE GENOMIC DNA]</scope>
    <source>
        <strain evidence="3 4">CBS 122670</strain>
    </source>
</reference>
<feature type="transmembrane region" description="Helical" evidence="2">
    <location>
        <begin position="106"/>
        <end position="126"/>
    </location>
</feature>
<evidence type="ECO:0000256" key="2">
    <source>
        <dbReference type="SAM" id="Phobius"/>
    </source>
</evidence>
<dbReference type="Proteomes" id="UP001365128">
    <property type="component" value="Unassembled WGS sequence"/>
</dbReference>
<keyword evidence="4" id="KW-1185">Reference proteome</keyword>
<dbReference type="PANTHER" id="PTHR35041">
    <property type="entry name" value="MEDIATOR OF RNA POLYMERASE II TRANSCRIPTION SUBUNIT 1"/>
    <property type="match status" value="1"/>
</dbReference>
<evidence type="ECO:0000256" key="1">
    <source>
        <dbReference type="SAM" id="MobiDB-lite"/>
    </source>
</evidence>
<keyword evidence="2" id="KW-0472">Membrane</keyword>
<comment type="caution">
    <text evidence="3">The sequence shown here is derived from an EMBL/GenBank/DDBJ whole genome shotgun (WGS) entry which is preliminary data.</text>
</comment>
<feature type="compositionally biased region" description="Basic and acidic residues" evidence="1">
    <location>
        <begin position="20"/>
        <end position="30"/>
    </location>
</feature>
<feature type="region of interest" description="Disordered" evidence="1">
    <location>
        <begin position="1"/>
        <end position="59"/>
    </location>
</feature>
<evidence type="ECO:0000313" key="4">
    <source>
        <dbReference type="Proteomes" id="UP001365128"/>
    </source>
</evidence>
<feature type="compositionally biased region" description="Basic and acidic residues" evidence="1">
    <location>
        <begin position="1"/>
        <end position="11"/>
    </location>
</feature>
<keyword evidence="2" id="KW-0812">Transmembrane</keyword>
<dbReference type="EMBL" id="JBBPDW010000026">
    <property type="protein sequence ID" value="KAK7540293.1"/>
    <property type="molecule type" value="Genomic_DNA"/>
</dbReference>
<feature type="transmembrane region" description="Helical" evidence="2">
    <location>
        <begin position="208"/>
        <end position="230"/>
    </location>
</feature>
<evidence type="ECO:0000313" key="3">
    <source>
        <dbReference type="EMBL" id="KAK7540293.1"/>
    </source>
</evidence>
<sequence>MNSHGFGHELQDVTVPQNSEHSEARYEDPKYLPSTPSSRTLAIIRPDSPNPSLFRQTRPDASHNHLLQYDSYDASKGGISEIQTTPTGSESIPPVALWNIHWRSPALMAGFFLAGVCFALGHHFHYDNLDDEEVGSATKQQWAIRIGTLLAFLSKACLAAAVGVAYTQRLWVTVKEKPISLRNLDNVFSLTTDPISFFSLEVLMSAKVLCLLAACMWCIPIVATITPATLSVRPGMSPNSTKAQVPIPNFLDENAWANFEGVGRPESSTASVNRMLAATSSSMSILSFSAPYSNSSYTVEFNAPALRCEKLSTASAEGLDLGDAKSLEDAFNQTLDFPSLPSYGVLYAAGSAESNWNVSMQNQLFVYVPYSNPQNISCHMWNTTYQVFFRFDDGVQSTFIQNLTYIAPTNIKYYEVATEYSPGEIAYWSWYSAISRVLVTTLSVGSTGSLNGADSNFLQTGVAACPQISNVSDYSLSEYSSPWMCRNGSVDKAIEDLSHNFTPSLLSNDVFTNKTDVEITVVSPKVYYEYSRANLLIAYAAAVAVALACISVGAAAYFANGYSASTSFSSIMSTTRNVDLDNLAKGACLGAQPLSTRMGRLKLQYGLLQTDDSIPHAAFGLQENTAKLGRGDICS</sequence>
<gene>
    <name evidence="3" type="ORF">IWX46DRAFT_582624</name>
</gene>
<proteinExistence type="predicted"/>
<keyword evidence="2" id="KW-1133">Transmembrane helix</keyword>
<organism evidence="3 4">
    <name type="scientific">Phyllosticta citricarpa</name>
    <dbReference type="NCBI Taxonomy" id="55181"/>
    <lineage>
        <taxon>Eukaryota</taxon>
        <taxon>Fungi</taxon>
        <taxon>Dikarya</taxon>
        <taxon>Ascomycota</taxon>
        <taxon>Pezizomycotina</taxon>
        <taxon>Dothideomycetes</taxon>
        <taxon>Dothideomycetes incertae sedis</taxon>
        <taxon>Botryosphaeriales</taxon>
        <taxon>Phyllostictaceae</taxon>
        <taxon>Phyllosticta</taxon>
    </lineage>
</organism>
<feature type="transmembrane region" description="Helical" evidence="2">
    <location>
        <begin position="536"/>
        <end position="559"/>
    </location>
</feature>
<accession>A0ABR1LYL9</accession>
<name>A0ABR1LYL9_9PEZI</name>
<dbReference type="PANTHER" id="PTHR35041:SF6">
    <property type="entry name" value="FORMYLMETHIONINE DEFORMYLASE-LIKE PROTEIN-RELATED"/>
    <property type="match status" value="1"/>
</dbReference>
<protein>
    <submittedName>
        <fullName evidence="3">Uncharacterized protein</fullName>
    </submittedName>
</protein>
<feature type="transmembrane region" description="Helical" evidence="2">
    <location>
        <begin position="146"/>
        <end position="167"/>
    </location>
</feature>